<evidence type="ECO:0000256" key="1">
    <source>
        <dbReference type="SAM" id="MobiDB-lite"/>
    </source>
</evidence>
<accession>A0AAV1CZZ9</accession>
<keyword evidence="2" id="KW-1133">Transmembrane helix</keyword>
<evidence type="ECO:0000256" key="2">
    <source>
        <dbReference type="SAM" id="Phobius"/>
    </source>
</evidence>
<keyword evidence="2" id="KW-0472">Membrane</keyword>
<keyword evidence="2" id="KW-0812">Transmembrane</keyword>
<reference evidence="3" key="1">
    <citation type="submission" date="2023-03" db="EMBL/GenBank/DDBJ databases">
        <authorList>
            <person name="Julca I."/>
        </authorList>
    </citation>
    <scope>NUCLEOTIDE SEQUENCE</scope>
</reference>
<name>A0AAV1CZZ9_OLDCO</name>
<organism evidence="3 4">
    <name type="scientific">Oldenlandia corymbosa var. corymbosa</name>
    <dbReference type="NCBI Taxonomy" id="529605"/>
    <lineage>
        <taxon>Eukaryota</taxon>
        <taxon>Viridiplantae</taxon>
        <taxon>Streptophyta</taxon>
        <taxon>Embryophyta</taxon>
        <taxon>Tracheophyta</taxon>
        <taxon>Spermatophyta</taxon>
        <taxon>Magnoliopsida</taxon>
        <taxon>eudicotyledons</taxon>
        <taxon>Gunneridae</taxon>
        <taxon>Pentapetalae</taxon>
        <taxon>asterids</taxon>
        <taxon>lamiids</taxon>
        <taxon>Gentianales</taxon>
        <taxon>Rubiaceae</taxon>
        <taxon>Rubioideae</taxon>
        <taxon>Spermacoceae</taxon>
        <taxon>Hedyotis-Oldenlandia complex</taxon>
        <taxon>Oldenlandia</taxon>
    </lineage>
</organism>
<evidence type="ECO:0000313" key="3">
    <source>
        <dbReference type="EMBL" id="CAI9101174.1"/>
    </source>
</evidence>
<protein>
    <submittedName>
        <fullName evidence="3">OLC1v1038435C1</fullName>
    </submittedName>
</protein>
<feature type="region of interest" description="Disordered" evidence="1">
    <location>
        <begin position="84"/>
        <end position="104"/>
    </location>
</feature>
<dbReference type="PROSITE" id="PS51257">
    <property type="entry name" value="PROKAR_LIPOPROTEIN"/>
    <property type="match status" value="1"/>
</dbReference>
<keyword evidence="4" id="KW-1185">Reference proteome</keyword>
<gene>
    <name evidence="3" type="ORF">OLC1_LOCUS10825</name>
</gene>
<dbReference type="Proteomes" id="UP001161247">
    <property type="component" value="Chromosome 4"/>
</dbReference>
<dbReference type="EMBL" id="OX459121">
    <property type="protein sequence ID" value="CAI9101174.1"/>
    <property type="molecule type" value="Genomic_DNA"/>
</dbReference>
<proteinExistence type="predicted"/>
<evidence type="ECO:0000313" key="4">
    <source>
        <dbReference type="Proteomes" id="UP001161247"/>
    </source>
</evidence>
<dbReference type="AlphaFoldDB" id="A0AAV1CZZ9"/>
<sequence>MTDQLKNAEPRLVGETLERFCKYISAPICTTLACLRNYNQREREIRSMGDSIRLEADAIGVIVLRCVIAVSVVVYAFRQWPLHRRQEKQEGEAPDAPPVNLLGG</sequence>
<feature type="transmembrane region" description="Helical" evidence="2">
    <location>
        <begin position="58"/>
        <end position="77"/>
    </location>
</feature>